<feature type="compositionally biased region" description="Acidic residues" evidence="1">
    <location>
        <begin position="366"/>
        <end position="376"/>
    </location>
</feature>
<sequence length="757" mass="82936">MGGAVKEGVGEAREESSGFEDFLCDEVEGWKKRPSTTTSTDGVASSVRESTPDLGDFFDEDGGTWGEAGGTTTNVGDGNTSCYLNDNNAAWEKLASTTTSSDDSWAEKAMDAARESTNNFGGLFNYGNTAWEKAASTTTTYGSSVASTTETGFRPATESMLNYDTFFNQPNPFNKEPPRDSDGYELCPPTPLSMLLSKHTPKKLAPSILPSTHTPQKQTRQTTPLKSILKNPYVPKKGSAQEELARQSHLAIPKKGSAQEELARQSGLGAPVLRDAAEVLAEQRHMQRKRKRTNQDQPETRKSKRTKDSEVDTKPKPKAKAKKPSLVKAPKQDAVKYKVSELFPKGNSPKKPKKLRLLESGVGEDASGDESDDDPEMVAAYYKQVEVLGYDPMKKKQPSRLGSPFKPTASVNKSSTPKKVTFGNTHQDHNGPMDQSAKSEPSSTSYKQDPDDLFGPPLFTQRRAGTEPPPTSYKPTPRKAPAGHPNKLLVHNTQELESVIAGLEWSVSPIYANRGRTSSEPFPAFDPNYAKPPTPNIFDVIPQREVPTALPPSAFVITLEQRRAIDRSTAQTVHDDPLVFLSEQGFARIPQGNGPINFFVPIGPLPTPSRLRTVHMVFNMMSLTAQQRFHNYPSTGVNSDWLDAAANAMLEALVSRTVICSHAAISASTKYSSEKLRVLAMLGFLPSWWWLREGLIWSLLVVKKVWVDDRNVLGLYNQAKAHVERLVRAEQAMLESAAKVEDVDGAGDGVKPEGSDD</sequence>
<feature type="compositionally biased region" description="Polar residues" evidence="1">
    <location>
        <begin position="409"/>
        <end position="425"/>
    </location>
</feature>
<dbReference type="OrthoDB" id="3777131at2759"/>
<feature type="compositionally biased region" description="Polar residues" evidence="1">
    <location>
        <begin position="209"/>
        <end position="225"/>
    </location>
</feature>
<feature type="compositionally biased region" description="Basic residues" evidence="1">
    <location>
        <begin position="316"/>
        <end position="325"/>
    </location>
</feature>
<feature type="compositionally biased region" description="Basic and acidic residues" evidence="1">
    <location>
        <begin position="298"/>
        <end position="315"/>
    </location>
</feature>
<feature type="region of interest" description="Disordered" evidence="1">
    <location>
        <begin position="30"/>
        <end position="79"/>
    </location>
</feature>
<keyword evidence="3" id="KW-1185">Reference proteome</keyword>
<feature type="compositionally biased region" description="Low complexity" evidence="1">
    <location>
        <begin position="70"/>
        <end position="79"/>
    </location>
</feature>
<feature type="compositionally biased region" description="Polar residues" evidence="1">
    <location>
        <begin position="35"/>
        <end position="49"/>
    </location>
</feature>
<reference evidence="2" key="1">
    <citation type="journal article" date="2020" name="Stud. Mycol.">
        <title>101 Dothideomycetes genomes: a test case for predicting lifestyles and emergence of pathogens.</title>
        <authorList>
            <person name="Haridas S."/>
            <person name="Albert R."/>
            <person name="Binder M."/>
            <person name="Bloem J."/>
            <person name="Labutti K."/>
            <person name="Salamov A."/>
            <person name="Andreopoulos B."/>
            <person name="Baker S."/>
            <person name="Barry K."/>
            <person name="Bills G."/>
            <person name="Bluhm B."/>
            <person name="Cannon C."/>
            <person name="Castanera R."/>
            <person name="Culley D."/>
            <person name="Daum C."/>
            <person name="Ezra D."/>
            <person name="Gonzalez J."/>
            <person name="Henrissat B."/>
            <person name="Kuo A."/>
            <person name="Liang C."/>
            <person name="Lipzen A."/>
            <person name="Lutzoni F."/>
            <person name="Magnuson J."/>
            <person name="Mondo S."/>
            <person name="Nolan M."/>
            <person name="Ohm R."/>
            <person name="Pangilinan J."/>
            <person name="Park H.-J."/>
            <person name="Ramirez L."/>
            <person name="Alfaro M."/>
            <person name="Sun H."/>
            <person name="Tritt A."/>
            <person name="Yoshinaga Y."/>
            <person name="Zwiers L.-H."/>
            <person name="Turgeon B."/>
            <person name="Goodwin S."/>
            <person name="Spatafora J."/>
            <person name="Crous P."/>
            <person name="Grigoriev I."/>
        </authorList>
    </citation>
    <scope>NUCLEOTIDE SEQUENCE</scope>
    <source>
        <strain evidence="2">CBS 122367</strain>
    </source>
</reference>
<evidence type="ECO:0000313" key="2">
    <source>
        <dbReference type="EMBL" id="KAF2675707.1"/>
    </source>
</evidence>
<dbReference type="Proteomes" id="UP000799291">
    <property type="component" value="Unassembled WGS sequence"/>
</dbReference>
<feature type="region of interest" description="Disordered" evidence="1">
    <location>
        <begin position="1"/>
        <end position="20"/>
    </location>
</feature>
<feature type="compositionally biased region" description="Basic and acidic residues" evidence="1">
    <location>
        <begin position="275"/>
        <end position="285"/>
    </location>
</feature>
<organism evidence="2 3">
    <name type="scientific">Lentithecium fluviatile CBS 122367</name>
    <dbReference type="NCBI Taxonomy" id="1168545"/>
    <lineage>
        <taxon>Eukaryota</taxon>
        <taxon>Fungi</taxon>
        <taxon>Dikarya</taxon>
        <taxon>Ascomycota</taxon>
        <taxon>Pezizomycotina</taxon>
        <taxon>Dothideomycetes</taxon>
        <taxon>Pleosporomycetidae</taxon>
        <taxon>Pleosporales</taxon>
        <taxon>Massarineae</taxon>
        <taxon>Lentitheciaceae</taxon>
        <taxon>Lentithecium</taxon>
    </lineage>
</organism>
<protein>
    <submittedName>
        <fullName evidence="2">Uncharacterized protein</fullName>
    </submittedName>
</protein>
<accession>A0A6G1IBU4</accession>
<evidence type="ECO:0000256" key="1">
    <source>
        <dbReference type="SAM" id="MobiDB-lite"/>
    </source>
</evidence>
<evidence type="ECO:0000313" key="3">
    <source>
        <dbReference type="Proteomes" id="UP000799291"/>
    </source>
</evidence>
<feature type="region of interest" description="Disordered" evidence="1">
    <location>
        <begin position="393"/>
        <end position="486"/>
    </location>
</feature>
<name>A0A6G1IBU4_9PLEO</name>
<proteinExistence type="predicted"/>
<gene>
    <name evidence="2" type="ORF">K458DRAFT_437793</name>
</gene>
<feature type="compositionally biased region" description="Basic and acidic residues" evidence="1">
    <location>
        <begin position="330"/>
        <end position="339"/>
    </location>
</feature>
<feature type="region of interest" description="Disordered" evidence="1">
    <location>
        <begin position="204"/>
        <end position="378"/>
    </location>
</feature>
<feature type="compositionally biased region" description="Polar residues" evidence="1">
    <location>
        <begin position="436"/>
        <end position="447"/>
    </location>
</feature>
<dbReference type="EMBL" id="MU005651">
    <property type="protein sequence ID" value="KAF2675707.1"/>
    <property type="molecule type" value="Genomic_DNA"/>
</dbReference>
<dbReference type="AlphaFoldDB" id="A0A6G1IBU4"/>